<sequence>MALPLHGIRDRWGGTLRGSSGRASHLRPLPPPVFLTQPLPASSGDQFATIISAYAPPMTSSDAAKDKFYKRLHTLLATVPKADKIIVVGDLNTRVGTDHAAWQGVLGPHGLGSCIDNDLFLLQALWNTVSFFQRGRRPRGCALGCGAVICWTRM</sequence>
<organism evidence="3">
    <name type="scientific">Schistocephalus solidus</name>
    <name type="common">Tapeworm</name>
    <dbReference type="NCBI Taxonomy" id="70667"/>
    <lineage>
        <taxon>Eukaryota</taxon>
        <taxon>Metazoa</taxon>
        <taxon>Spiralia</taxon>
        <taxon>Lophotrochozoa</taxon>
        <taxon>Platyhelminthes</taxon>
        <taxon>Cestoda</taxon>
        <taxon>Eucestoda</taxon>
        <taxon>Diphyllobothriidea</taxon>
        <taxon>Diphyllobothriidae</taxon>
        <taxon>Schistocephalus</taxon>
    </lineage>
</organism>
<keyword evidence="2" id="KW-1185">Reference proteome</keyword>
<dbReference type="OrthoDB" id="10030815at2759"/>
<dbReference type="Proteomes" id="UP000275846">
    <property type="component" value="Unassembled WGS sequence"/>
</dbReference>
<reference evidence="1 2" key="2">
    <citation type="submission" date="2018-11" db="EMBL/GenBank/DDBJ databases">
        <authorList>
            <consortium name="Pathogen Informatics"/>
        </authorList>
    </citation>
    <scope>NUCLEOTIDE SEQUENCE [LARGE SCALE GENOMIC DNA]</scope>
    <source>
        <strain evidence="1 2">NST_G2</strain>
    </source>
</reference>
<accession>A0A183TNW6</accession>
<proteinExistence type="predicted"/>
<gene>
    <name evidence="1" type="ORF">SSLN_LOCUS18164</name>
</gene>
<name>A0A183TNW6_SCHSO</name>
<protein>
    <submittedName>
        <fullName evidence="3">Endo/exonuclease/phosphatase domain-containing protein</fullName>
    </submittedName>
</protein>
<dbReference type="EMBL" id="UYSU01043824">
    <property type="protein sequence ID" value="VDM04550.1"/>
    <property type="molecule type" value="Genomic_DNA"/>
</dbReference>
<dbReference type="InterPro" id="IPR036691">
    <property type="entry name" value="Endo/exonu/phosph_ase_sf"/>
</dbReference>
<dbReference type="WBParaSite" id="SSLN_0001884701-mRNA-1">
    <property type="protein sequence ID" value="SSLN_0001884701-mRNA-1"/>
    <property type="gene ID" value="SSLN_0001884701"/>
</dbReference>
<dbReference type="SUPFAM" id="SSF56219">
    <property type="entry name" value="DNase I-like"/>
    <property type="match status" value="1"/>
</dbReference>
<dbReference type="AlphaFoldDB" id="A0A183TNW6"/>
<evidence type="ECO:0000313" key="2">
    <source>
        <dbReference type="Proteomes" id="UP000275846"/>
    </source>
</evidence>
<evidence type="ECO:0000313" key="3">
    <source>
        <dbReference type="WBParaSite" id="SSLN_0001884701-mRNA-1"/>
    </source>
</evidence>
<reference evidence="3" key="1">
    <citation type="submission" date="2016-06" db="UniProtKB">
        <authorList>
            <consortium name="WormBaseParasite"/>
        </authorList>
    </citation>
    <scope>IDENTIFICATION</scope>
</reference>
<dbReference type="Gene3D" id="3.60.10.10">
    <property type="entry name" value="Endonuclease/exonuclease/phosphatase"/>
    <property type="match status" value="1"/>
</dbReference>
<evidence type="ECO:0000313" key="1">
    <source>
        <dbReference type="EMBL" id="VDM04550.1"/>
    </source>
</evidence>